<dbReference type="AlphaFoldDB" id="A0A0G1Q583"/>
<dbReference type="Proteomes" id="UP000034391">
    <property type="component" value="Unassembled WGS sequence"/>
</dbReference>
<evidence type="ECO:0000313" key="2">
    <source>
        <dbReference type="Proteomes" id="UP000034391"/>
    </source>
</evidence>
<name>A0A0G1Q583_9BACT</name>
<proteinExistence type="predicted"/>
<protein>
    <submittedName>
        <fullName evidence="1">Uncharacterized protein</fullName>
    </submittedName>
</protein>
<reference evidence="1 2" key="1">
    <citation type="journal article" date="2015" name="Nature">
        <title>rRNA introns, odd ribosomes, and small enigmatic genomes across a large radiation of phyla.</title>
        <authorList>
            <person name="Brown C.T."/>
            <person name="Hug L.A."/>
            <person name="Thomas B.C."/>
            <person name="Sharon I."/>
            <person name="Castelle C.J."/>
            <person name="Singh A."/>
            <person name="Wilkins M.J."/>
            <person name="Williams K.H."/>
            <person name="Banfield J.F."/>
        </authorList>
    </citation>
    <scope>NUCLEOTIDE SEQUENCE [LARGE SCALE GENOMIC DNA]</scope>
</reference>
<accession>A0A0G1Q583</accession>
<gene>
    <name evidence="1" type="ORF">UX56_C0045G0005</name>
</gene>
<comment type="caution">
    <text evidence="1">The sequence shown here is derived from an EMBL/GenBank/DDBJ whole genome shotgun (WGS) entry which is preliminary data.</text>
</comment>
<evidence type="ECO:0000313" key="1">
    <source>
        <dbReference type="EMBL" id="KKU40017.1"/>
    </source>
</evidence>
<sequence>MIAAKQNQKFPFHFLSAPPIPPAENLKLRKENFWLQGADEARRVRFTTQSERTIRYRATTHAGRAH</sequence>
<organism evidence="1 2">
    <name type="scientific">Candidatus Azambacteria bacterium GW2011_GWD2_46_48</name>
    <dbReference type="NCBI Taxonomy" id="1618623"/>
    <lineage>
        <taxon>Bacteria</taxon>
        <taxon>Candidatus Azamiibacteriota</taxon>
    </lineage>
</organism>
<dbReference type="EMBL" id="LCMR01000045">
    <property type="protein sequence ID" value="KKU40017.1"/>
    <property type="molecule type" value="Genomic_DNA"/>
</dbReference>